<sequence length="1155" mass="130945">MRDDTTAIIANRWMLHQRQLVNWGSYDGYHTFEPSCDPTMPVTLLTGASESGKSTLLDAQTSLFYPTGIPFNKASNSGRSERSDYTYIRGLIAKGADGNATYLRGTGSTGMPMPVWSAIVDTYINHTDGSTISCAKFMTLAAGADSSSIHKWFLVSDEPIDPRLMDRYRNEPFNKSQLRATYPNAQIYTTQQSFQEVMWRRLGVNEHACRMLYRMQSAQTPNQLDDIFKQGVLDVPQALQYAKDAVEDYERYTEIFNELKSKQQRLNQVQAILSQYETYEVSRQRTRQYLPIDPQTSEGESVILAWINTSLAHHVRQSIPQLVTEREHNNRILASVQEDAAKTEERIKEIQAQLDKHGGTQLPRLEEQRRHAVSDERRARSHVNELRPLLEPLDLTMPDNQEAWETLHDEASDFLNHEHERRMELDDATMNATLSVRETQQVRDQIKAKITQTQQQGVRIAADNERVAARDALAQAAGLSAQDLPYVAELMDVRKDEEQWRDAMNVVYAPLSQIILIDRRHEQGFAKAVSEHLDAHAIMRRNWRFVDLDQHYDDAPNESMLSEKLRFNDTSPFAAWVRHAVQQPQYDAVCVEHIDDSITTRQIQTDGQFKEGTRGAYGSKNIADLIGFVDPEYLAQLDTQYRAAQLRYNEAEKARSAAKEALKTFENQHDLYRDVTKLTWNEVDVRSAVRTIKDLEERITRITSDPDIQQLTEQLERCQQDKRDIDQRVAELTNQSNHQQRLIELEQHWLKNVPESAVGKTHVTPTAQRELAVLDPHAIELMRQTIDNQFGAANTTDSERAAIIVGSTKTGDTKVPDDDDIARFRDMILGKISQAAMAKLKECRTLTDEQATVVEQSMSAYVANHADVVGPLEPSVNDIEGYRNERRQLQTQIAPTALDEQYRLCLGRIQDSLTQINAALRSDTRKITDTLDNINTMFEKLPYGPKSGRMRIQVTIKPPSHTFKNALNDAIDLMRDWSLQGAHTRSQDEATFQELQPIITMLTTLLGKVRNQPGVEQYGAFDLDPRCRTAFAVDVDNPDGTKEHLNTTGGKSGGALQELTSFVYGAALIYLLGGDVDGHPGYTTIFLDEALIKADGNYTVRALKVLPMLGFQIIVSAPESKTSEIMRLATKAVVAVKDPKQERTTLRRAERENMP</sequence>
<evidence type="ECO:0008006" key="6">
    <source>
        <dbReference type="Google" id="ProtNLM"/>
    </source>
</evidence>
<name>D1NTS7_9BIFI</name>
<dbReference type="STRING" id="561180.BIFGAL_03244"/>
<dbReference type="AlphaFoldDB" id="D1NTS7"/>
<dbReference type="eggNOG" id="COG4913">
    <property type="taxonomic scope" value="Bacteria"/>
</dbReference>
<dbReference type="Proteomes" id="UP000029074">
    <property type="component" value="Unassembled WGS sequence"/>
</dbReference>
<reference evidence="2 4" key="1">
    <citation type="submission" date="2009-11" db="EMBL/GenBank/DDBJ databases">
        <authorList>
            <person name="Weinstock G."/>
            <person name="Sodergren E."/>
            <person name="Clifton S."/>
            <person name="Fulton L."/>
            <person name="Fulton B."/>
            <person name="Courtney L."/>
            <person name="Fronick C."/>
            <person name="Harrison M."/>
            <person name="Strong C."/>
            <person name="Farmer C."/>
            <person name="Delahaunty K."/>
            <person name="Markovic C."/>
            <person name="Hall O."/>
            <person name="Minx P."/>
            <person name="Tomlinson C."/>
            <person name="Mitreva M."/>
            <person name="Nelson J."/>
            <person name="Hou S."/>
            <person name="Wollam A."/>
            <person name="Pepin K.H."/>
            <person name="Johnson M."/>
            <person name="Bhonagiri V."/>
            <person name="Nash W.E."/>
            <person name="Warren W."/>
            <person name="Chinwalla A."/>
            <person name="Mardis E.R."/>
            <person name="Wilson R.K."/>
        </authorList>
    </citation>
    <scope>NUCLEOTIDE SEQUENCE [LARGE SCALE GENOMIC DNA]</scope>
    <source>
        <strain evidence="2 4">DSM 20093</strain>
    </source>
</reference>
<reference evidence="3 5" key="2">
    <citation type="submission" date="2014-03" db="EMBL/GenBank/DDBJ databases">
        <title>Genomics of Bifidobacteria.</title>
        <authorList>
            <person name="Ventura M."/>
            <person name="Milani C."/>
            <person name="Lugli G.A."/>
        </authorList>
    </citation>
    <scope>NUCLEOTIDE SEQUENCE [LARGE SCALE GENOMIC DNA]</scope>
    <source>
        <strain evidence="3 5">LMG 11596</strain>
    </source>
</reference>
<comment type="caution">
    <text evidence="2">The sequence shown here is derived from an EMBL/GenBank/DDBJ whole genome shotgun (WGS) entry which is preliminary data.</text>
</comment>
<proteinExistence type="predicted"/>
<dbReference type="OrthoDB" id="174137at2"/>
<evidence type="ECO:0000313" key="5">
    <source>
        <dbReference type="Proteomes" id="UP000029074"/>
    </source>
</evidence>
<feature type="coiled-coil region" evidence="1">
    <location>
        <begin position="333"/>
        <end position="360"/>
    </location>
</feature>
<gene>
    <name evidence="3" type="ORF">BGLCM_1101</name>
    <name evidence="2" type="ORF">BIFGAL_03244</name>
</gene>
<keyword evidence="1" id="KW-0175">Coiled coil</keyword>
<dbReference type="RefSeq" id="WP_006294675.1">
    <property type="nucleotide sequence ID" value="NZ_ABXB03000002.1"/>
</dbReference>
<dbReference type="EMBL" id="ABXB03000002">
    <property type="protein sequence ID" value="EFA23131.1"/>
    <property type="molecule type" value="Genomic_DNA"/>
</dbReference>
<organism evidence="2 4">
    <name type="scientific">Bifidobacterium gallicum DSM 20093 = LMG 11596</name>
    <dbReference type="NCBI Taxonomy" id="561180"/>
    <lineage>
        <taxon>Bacteria</taxon>
        <taxon>Bacillati</taxon>
        <taxon>Actinomycetota</taxon>
        <taxon>Actinomycetes</taxon>
        <taxon>Bifidobacteriales</taxon>
        <taxon>Bifidobacteriaceae</taxon>
        <taxon>Bifidobacterium</taxon>
    </lineage>
</organism>
<dbReference type="Pfam" id="PF13558">
    <property type="entry name" value="SbcC_Walker_B"/>
    <property type="match status" value="1"/>
</dbReference>
<dbReference type="Gene3D" id="3.40.50.300">
    <property type="entry name" value="P-loop containing nucleotide triphosphate hydrolases"/>
    <property type="match status" value="1"/>
</dbReference>
<feature type="coiled-coil region" evidence="1">
    <location>
        <begin position="634"/>
        <end position="735"/>
    </location>
</feature>
<accession>D1NTS7</accession>
<dbReference type="EMBL" id="JGYW01000005">
    <property type="protein sequence ID" value="KFI58807.1"/>
    <property type="molecule type" value="Genomic_DNA"/>
</dbReference>
<evidence type="ECO:0000313" key="2">
    <source>
        <dbReference type="EMBL" id="EFA23131.1"/>
    </source>
</evidence>
<keyword evidence="5" id="KW-1185">Reference proteome</keyword>
<evidence type="ECO:0000313" key="3">
    <source>
        <dbReference type="EMBL" id="KFI58807.1"/>
    </source>
</evidence>
<protein>
    <recommendedName>
        <fullName evidence="6">ATP-binding protein</fullName>
    </recommendedName>
</protein>
<dbReference type="Pfam" id="PF13555">
    <property type="entry name" value="AAA_29"/>
    <property type="match status" value="1"/>
</dbReference>
<dbReference type="Proteomes" id="UP000003656">
    <property type="component" value="Unassembled WGS sequence"/>
</dbReference>
<evidence type="ECO:0000313" key="4">
    <source>
        <dbReference type="Proteomes" id="UP000003656"/>
    </source>
</evidence>
<dbReference type="InterPro" id="IPR027417">
    <property type="entry name" value="P-loop_NTPase"/>
</dbReference>
<evidence type="ECO:0000256" key="1">
    <source>
        <dbReference type="SAM" id="Coils"/>
    </source>
</evidence>